<dbReference type="KEGG" id="cvr:CHLNCDRAFT_133034"/>
<feature type="chain" id="PRO_5003156047" description="Pectate lyase superfamily protein domain-containing protein" evidence="1">
    <location>
        <begin position="29"/>
        <end position="547"/>
    </location>
</feature>
<reference evidence="2 3" key="1">
    <citation type="journal article" date="2010" name="Plant Cell">
        <title>The Chlorella variabilis NC64A genome reveals adaptation to photosymbiosis, coevolution with viruses, and cryptic sex.</title>
        <authorList>
            <person name="Blanc G."/>
            <person name="Duncan G."/>
            <person name="Agarkova I."/>
            <person name="Borodovsky M."/>
            <person name="Gurnon J."/>
            <person name="Kuo A."/>
            <person name="Lindquist E."/>
            <person name="Lucas S."/>
            <person name="Pangilinan J."/>
            <person name="Polle J."/>
            <person name="Salamov A."/>
            <person name="Terry A."/>
            <person name="Yamada T."/>
            <person name="Dunigan D.D."/>
            <person name="Grigoriev I.V."/>
            <person name="Claverie J.M."/>
            <person name="Van Etten J.L."/>
        </authorList>
    </citation>
    <scope>NUCLEOTIDE SEQUENCE [LARGE SCALE GENOMIC DNA]</scope>
    <source>
        <strain evidence="2 3">NC64A</strain>
    </source>
</reference>
<keyword evidence="1" id="KW-0732">Signal</keyword>
<gene>
    <name evidence="2" type="ORF">CHLNCDRAFT_133034</name>
</gene>
<dbReference type="RefSeq" id="XP_005852052.1">
    <property type="nucleotide sequence ID" value="XM_005851990.1"/>
</dbReference>
<dbReference type="OrthoDB" id="509184at2759"/>
<dbReference type="AlphaFoldDB" id="E1Z273"/>
<dbReference type="Gene3D" id="2.160.20.10">
    <property type="entry name" value="Single-stranded right-handed beta-helix, Pectin lyase-like"/>
    <property type="match status" value="1"/>
</dbReference>
<feature type="signal peptide" evidence="1">
    <location>
        <begin position="1"/>
        <end position="28"/>
    </location>
</feature>
<dbReference type="Proteomes" id="UP000008141">
    <property type="component" value="Unassembled WGS sequence"/>
</dbReference>
<dbReference type="InterPro" id="IPR011050">
    <property type="entry name" value="Pectin_lyase_fold/virulence"/>
</dbReference>
<evidence type="ECO:0000256" key="1">
    <source>
        <dbReference type="SAM" id="SignalP"/>
    </source>
</evidence>
<evidence type="ECO:0008006" key="4">
    <source>
        <dbReference type="Google" id="ProtNLM"/>
    </source>
</evidence>
<accession>E1Z273</accession>
<evidence type="ECO:0000313" key="2">
    <source>
        <dbReference type="EMBL" id="EFN59950.1"/>
    </source>
</evidence>
<organism evidence="3">
    <name type="scientific">Chlorella variabilis</name>
    <name type="common">Green alga</name>
    <dbReference type="NCBI Taxonomy" id="554065"/>
    <lineage>
        <taxon>Eukaryota</taxon>
        <taxon>Viridiplantae</taxon>
        <taxon>Chlorophyta</taxon>
        <taxon>core chlorophytes</taxon>
        <taxon>Trebouxiophyceae</taxon>
        <taxon>Chlorellales</taxon>
        <taxon>Chlorellaceae</taxon>
        <taxon>Chlorella clade</taxon>
        <taxon>Chlorella</taxon>
    </lineage>
</organism>
<dbReference type="SUPFAM" id="SSF51126">
    <property type="entry name" value="Pectin lyase-like"/>
    <property type="match status" value="1"/>
</dbReference>
<sequence>MLRAAATAPAAALLAVLVLVLLPLPASAATYSSLWGKDGNDWDPRGRLPDFSYAGYKYGTEALPEPPVTRSVLKFKRAGMTDTQAIKHALDWANKQRLTNKFIVLSIPPGTYTLTERLFIRRSRVVLRGAGAGKTTLYIPKSLYDVYGPNPRNRETGAYVTSDAFLKIEGTGVKGSMAATVVKFAAKGAVWVVVNKPSALKVGEYFDMWFTDIGGKFNNYMYDNLLEAPAKYRGDTRVKFTTKILAIRGNASAACCCLLLLLLARIKIERNLPYDINYKMNIVRFHERPRTVSESGIEGITFAFKWTWYPGHHLERGMNAVELSDVRDCWVRNIATINADNTVLMQGVTSSTIVGVTISASKTRANRIPNQYKERADRDGHWGIEFAHSFDVLVRRVVQISSLMHSVGTDSSGKWGVFADLKFRDGNLDLHRALSGPTLYTDIDVGLGTNALWSGGPRASGANAAAGTTWWNIRSKKAVTPNASNTAKPGDCSYGPVINIVNVNLIPAMARKICRTWLYERYVSSPANLYEAQYERRMRLAAAAASG</sequence>
<dbReference type="InterPro" id="IPR012334">
    <property type="entry name" value="Pectin_lyas_fold"/>
</dbReference>
<dbReference type="EMBL" id="GL433835">
    <property type="protein sequence ID" value="EFN59950.1"/>
    <property type="molecule type" value="Genomic_DNA"/>
</dbReference>
<protein>
    <recommendedName>
        <fullName evidence="4">Pectate lyase superfamily protein domain-containing protein</fullName>
    </recommendedName>
</protein>
<dbReference type="InParanoid" id="E1Z273"/>
<dbReference type="eggNOG" id="ENOG502RVHP">
    <property type="taxonomic scope" value="Eukaryota"/>
</dbReference>
<evidence type="ECO:0000313" key="3">
    <source>
        <dbReference type="Proteomes" id="UP000008141"/>
    </source>
</evidence>
<dbReference type="GeneID" id="17359360"/>
<name>E1Z273_CHLVA</name>
<proteinExistence type="predicted"/>
<keyword evidence="3" id="KW-1185">Reference proteome</keyword>